<dbReference type="EMBL" id="POTM01000069">
    <property type="protein sequence ID" value="TLH58319.1"/>
    <property type="molecule type" value="Genomic_DNA"/>
</dbReference>
<evidence type="ECO:0000313" key="2">
    <source>
        <dbReference type="Proteomes" id="UP000309984"/>
    </source>
</evidence>
<dbReference type="PROSITE" id="PS50088">
    <property type="entry name" value="ANK_REPEAT"/>
    <property type="match status" value="2"/>
</dbReference>
<dbReference type="Pfam" id="PF12796">
    <property type="entry name" value="Ank_2"/>
    <property type="match status" value="1"/>
</dbReference>
<accession>A0A7I7ZZB1</accession>
<dbReference type="PANTHER" id="PTHR24171:SF9">
    <property type="entry name" value="ANKYRIN REPEAT DOMAIN-CONTAINING PROTEIN 39"/>
    <property type="match status" value="1"/>
</dbReference>
<dbReference type="Gene3D" id="1.25.40.20">
    <property type="entry name" value="Ankyrin repeat-containing domain"/>
    <property type="match status" value="1"/>
</dbReference>
<dbReference type="SMART" id="SM00248">
    <property type="entry name" value="ANK"/>
    <property type="match status" value="3"/>
</dbReference>
<sequence>MARTPLHQAAVRGGPDSIQQMLDEGFDINEPDADGLTPLHMACINKNYGAAKTLLEAGAHVDPQDKWGNTPLSRAVFGKDGTVQLVELLIDHDADPAIENGSGTSPMKLAQRLQKSDYLTVFERPRR</sequence>
<dbReference type="AlphaFoldDB" id="A0A7I7ZZB1"/>
<keyword evidence="2" id="KW-1185">Reference proteome</keyword>
<organism evidence="1 2">
    <name type="scientific">Mycolicibacterium phocaicum</name>
    <dbReference type="NCBI Taxonomy" id="319706"/>
    <lineage>
        <taxon>Bacteria</taxon>
        <taxon>Bacillati</taxon>
        <taxon>Actinomycetota</taxon>
        <taxon>Actinomycetes</taxon>
        <taxon>Mycobacteriales</taxon>
        <taxon>Mycobacteriaceae</taxon>
        <taxon>Mycolicibacterium</taxon>
    </lineage>
</organism>
<protein>
    <submittedName>
        <fullName evidence="1">Ankyrin repeat domain-containing protein</fullName>
    </submittedName>
</protein>
<dbReference type="Proteomes" id="UP000309984">
    <property type="component" value="Unassembled WGS sequence"/>
</dbReference>
<dbReference type="SUPFAM" id="SSF48403">
    <property type="entry name" value="Ankyrin repeat"/>
    <property type="match status" value="1"/>
</dbReference>
<proteinExistence type="predicted"/>
<reference evidence="1 2" key="1">
    <citation type="submission" date="2018-01" db="EMBL/GenBank/DDBJ databases">
        <title>Comparative genomics of Mycobacterium mucogenicum and Mycobacterium neoaurum clade members emphasizing tRNA and non-coding RNA.</title>
        <authorList>
            <person name="Behra P.R.K."/>
            <person name="Pettersson B.M.F."/>
            <person name="Das S."/>
            <person name="Dasgupta S."/>
            <person name="Kirsebom L.A."/>
        </authorList>
    </citation>
    <scope>NUCLEOTIDE SEQUENCE [LARGE SCALE GENOMIC DNA]</scope>
    <source>
        <strain evidence="1 2">DSM 45104</strain>
    </source>
</reference>
<dbReference type="InterPro" id="IPR036770">
    <property type="entry name" value="Ankyrin_rpt-contain_sf"/>
</dbReference>
<dbReference type="PANTHER" id="PTHR24171">
    <property type="entry name" value="ANKYRIN REPEAT DOMAIN-CONTAINING PROTEIN 39-RELATED"/>
    <property type="match status" value="1"/>
</dbReference>
<comment type="caution">
    <text evidence="1">The sequence shown here is derived from an EMBL/GenBank/DDBJ whole genome shotgun (WGS) entry which is preliminary data.</text>
</comment>
<gene>
    <name evidence="1" type="ORF">C1S79_27910</name>
</gene>
<dbReference type="InterPro" id="IPR002110">
    <property type="entry name" value="Ankyrin_rpt"/>
</dbReference>
<name>A0A7I7ZZB1_9MYCO</name>
<dbReference type="RefSeq" id="WP_138251351.1">
    <property type="nucleotide sequence ID" value="NZ_AP022616.1"/>
</dbReference>
<evidence type="ECO:0000313" key="1">
    <source>
        <dbReference type="EMBL" id="TLH58319.1"/>
    </source>
</evidence>
<dbReference type="PROSITE" id="PS50297">
    <property type="entry name" value="ANK_REP_REGION"/>
    <property type="match status" value="2"/>
</dbReference>
<dbReference type="Pfam" id="PF00023">
    <property type="entry name" value="Ank"/>
    <property type="match status" value="1"/>
</dbReference>